<dbReference type="GeneTree" id="ENSGT00390000014303"/>
<keyword evidence="3" id="KW-1185">Reference proteome</keyword>
<sequence length="233" mass="25273">FNSPPCPTDPSWGPSGPDAGQHGPPCEAMNENKFLSTDPGTGPMEAAKPLPFKDPNFMHSGIGGAAAGKKNRTWKNLKQILASERALPWQLNDPSYFNIDAPPSFKPAKKYSDISGLPVSIFSLSTIHYSPWVGLCTPENRLTLSLSSLTRALLETARTQYLPSFPCCSLLKQRSTLPPSLPSPAARTPAPRTLGMLANSERYLCVCVSSFTGTSRQNNVHLGLFEANQQVSW</sequence>
<dbReference type="GO" id="GO:0000723">
    <property type="term" value="P:telomere maintenance"/>
    <property type="evidence" value="ECO:0007669"/>
    <property type="project" value="Ensembl"/>
</dbReference>
<dbReference type="InterPro" id="IPR029525">
    <property type="entry name" value="INO80C/Ies6"/>
</dbReference>
<feature type="region of interest" description="Disordered" evidence="1">
    <location>
        <begin position="1"/>
        <end position="53"/>
    </location>
</feature>
<name>A0A7M4F8G7_CROPO</name>
<dbReference type="GO" id="GO:0001650">
    <property type="term" value="C:fibrillar center"/>
    <property type="evidence" value="ECO:0007669"/>
    <property type="project" value="Ensembl"/>
</dbReference>
<dbReference type="AlphaFoldDB" id="A0A7M4F8G7"/>
<accession>A0A7M4F8G7</accession>
<dbReference type="Ensembl" id="ENSCPRT00005024107.1">
    <property type="protein sequence ID" value="ENSCPRP00005020645.1"/>
    <property type="gene ID" value="ENSCPRG00005014338.1"/>
</dbReference>
<gene>
    <name evidence="2" type="primary">INO80C</name>
</gene>
<dbReference type="PANTHER" id="PTHR31200">
    <property type="entry name" value="INO80 COMPLEX SUBUNIT C"/>
    <property type="match status" value="1"/>
</dbReference>
<dbReference type="GO" id="GO:0045739">
    <property type="term" value="P:positive regulation of DNA repair"/>
    <property type="evidence" value="ECO:0007669"/>
    <property type="project" value="Ensembl"/>
</dbReference>
<reference evidence="2" key="1">
    <citation type="submission" date="2025-08" db="UniProtKB">
        <authorList>
            <consortium name="Ensembl"/>
        </authorList>
    </citation>
    <scope>IDENTIFICATION</scope>
</reference>
<organism evidence="2 3">
    <name type="scientific">Crocodylus porosus</name>
    <name type="common">Saltwater crocodile</name>
    <name type="synonym">Estuarine crocodile</name>
    <dbReference type="NCBI Taxonomy" id="8502"/>
    <lineage>
        <taxon>Eukaryota</taxon>
        <taxon>Metazoa</taxon>
        <taxon>Chordata</taxon>
        <taxon>Craniata</taxon>
        <taxon>Vertebrata</taxon>
        <taxon>Euteleostomi</taxon>
        <taxon>Archelosauria</taxon>
        <taxon>Archosauria</taxon>
        <taxon>Crocodylia</taxon>
        <taxon>Longirostres</taxon>
        <taxon>Crocodylidae</taxon>
        <taxon>Crocodylus</taxon>
    </lineage>
</organism>
<proteinExistence type="predicted"/>
<evidence type="ECO:0000256" key="1">
    <source>
        <dbReference type="SAM" id="MobiDB-lite"/>
    </source>
</evidence>
<evidence type="ECO:0000313" key="2">
    <source>
        <dbReference type="Ensembl" id="ENSCPRP00005020645.1"/>
    </source>
</evidence>
<dbReference type="GO" id="GO:0006338">
    <property type="term" value="P:chromatin remodeling"/>
    <property type="evidence" value="ECO:0007669"/>
    <property type="project" value="Ensembl"/>
</dbReference>
<dbReference type="GO" id="GO:0045995">
    <property type="term" value="P:regulation of embryonic development"/>
    <property type="evidence" value="ECO:0007669"/>
    <property type="project" value="Ensembl"/>
</dbReference>
<dbReference type="PANTHER" id="PTHR31200:SF1">
    <property type="entry name" value="INO80 COMPLEX SUBUNIT C"/>
    <property type="match status" value="1"/>
</dbReference>
<dbReference type="GO" id="GO:0045893">
    <property type="term" value="P:positive regulation of DNA-templated transcription"/>
    <property type="evidence" value="ECO:0007669"/>
    <property type="project" value="Ensembl"/>
</dbReference>
<dbReference type="Proteomes" id="UP000594220">
    <property type="component" value="Unplaced"/>
</dbReference>
<evidence type="ECO:0000313" key="3">
    <source>
        <dbReference type="Proteomes" id="UP000594220"/>
    </source>
</evidence>
<dbReference type="GO" id="GO:0060382">
    <property type="term" value="P:regulation of DNA strand elongation"/>
    <property type="evidence" value="ECO:0007669"/>
    <property type="project" value="Ensembl"/>
</dbReference>
<dbReference type="GO" id="GO:0031011">
    <property type="term" value="C:Ino80 complex"/>
    <property type="evidence" value="ECO:0007669"/>
    <property type="project" value="Ensembl"/>
</dbReference>
<dbReference type="GO" id="GO:0005829">
    <property type="term" value="C:cytosol"/>
    <property type="evidence" value="ECO:0007669"/>
    <property type="project" value="Ensembl"/>
</dbReference>
<protein>
    <submittedName>
        <fullName evidence="2">INO80 complex subunit C</fullName>
    </submittedName>
</protein>
<dbReference type="GO" id="GO:0071339">
    <property type="term" value="C:MLL1 complex"/>
    <property type="evidence" value="ECO:0007669"/>
    <property type="project" value="Ensembl"/>
</dbReference>
<dbReference type="GO" id="GO:1904507">
    <property type="term" value="P:positive regulation of telomere maintenance in response to DNA damage"/>
    <property type="evidence" value="ECO:0007669"/>
    <property type="project" value="Ensembl"/>
</dbReference>
<dbReference type="GO" id="GO:0051726">
    <property type="term" value="P:regulation of cell cycle"/>
    <property type="evidence" value="ECO:0007669"/>
    <property type="project" value="Ensembl"/>
</dbReference>
<reference evidence="2" key="2">
    <citation type="submission" date="2025-09" db="UniProtKB">
        <authorList>
            <consortium name="Ensembl"/>
        </authorList>
    </citation>
    <scope>IDENTIFICATION</scope>
</reference>
<dbReference type="GO" id="GO:0006275">
    <property type="term" value="P:regulation of DNA replication"/>
    <property type="evidence" value="ECO:0007669"/>
    <property type="project" value="Ensembl"/>
</dbReference>